<dbReference type="InterPro" id="IPR036249">
    <property type="entry name" value="Thioredoxin-like_sf"/>
</dbReference>
<dbReference type="SUPFAM" id="SSF52833">
    <property type="entry name" value="Thioredoxin-like"/>
    <property type="match status" value="1"/>
</dbReference>
<dbReference type="CDD" id="cd02947">
    <property type="entry name" value="TRX_family"/>
    <property type="match status" value="1"/>
</dbReference>
<reference evidence="9" key="1">
    <citation type="submission" date="2015-07" db="EMBL/GenBank/DDBJ databases">
        <title>Genome sequencing of Sunxiuqinia dokdonensis strain SK.</title>
        <authorList>
            <person name="Ahn S."/>
            <person name="Kim B.-C."/>
        </authorList>
    </citation>
    <scope>NUCLEOTIDE SEQUENCE [LARGE SCALE GENOMIC DNA]</scope>
    <source>
        <strain evidence="9">SK</strain>
    </source>
</reference>
<dbReference type="RefSeq" id="WP_204375060.1">
    <property type="nucleotide sequence ID" value="NZ_LGIA01000201.1"/>
</dbReference>
<keyword evidence="3" id="KW-0249">Electron transport</keyword>
<evidence type="ECO:0000256" key="4">
    <source>
        <dbReference type="ARBA" id="ARBA00023157"/>
    </source>
</evidence>
<evidence type="ECO:0000313" key="9">
    <source>
        <dbReference type="Proteomes" id="UP000036958"/>
    </source>
</evidence>
<evidence type="ECO:0000256" key="1">
    <source>
        <dbReference type="ARBA" id="ARBA00008987"/>
    </source>
</evidence>
<dbReference type="Pfam" id="PF00085">
    <property type="entry name" value="Thioredoxin"/>
    <property type="match status" value="1"/>
</dbReference>
<dbReference type="PROSITE" id="PS00194">
    <property type="entry name" value="THIOREDOXIN_1"/>
    <property type="match status" value="1"/>
</dbReference>
<evidence type="ECO:0000256" key="3">
    <source>
        <dbReference type="ARBA" id="ARBA00022982"/>
    </source>
</evidence>
<comment type="caution">
    <text evidence="8">The sequence shown here is derived from an EMBL/GenBank/DDBJ whole genome shotgun (WGS) entry which is preliminary data.</text>
</comment>
<dbReference type="PROSITE" id="PS51352">
    <property type="entry name" value="THIOREDOXIN_2"/>
    <property type="match status" value="1"/>
</dbReference>
<dbReference type="PANTHER" id="PTHR45663:SF11">
    <property type="entry name" value="GEO12009P1"/>
    <property type="match status" value="1"/>
</dbReference>
<name>A0A0L8V3S3_9BACT</name>
<evidence type="ECO:0000256" key="2">
    <source>
        <dbReference type="ARBA" id="ARBA00022448"/>
    </source>
</evidence>
<keyword evidence="9" id="KW-1185">Reference proteome</keyword>
<dbReference type="PRINTS" id="PR00421">
    <property type="entry name" value="THIOREDOXIN"/>
</dbReference>
<sequence>MVKIILIVIAVLIIGFLILAKIARTKMKNTPLVDDHENVLTLTDKNFQLKTKNKLVLVDFWASWCGPCRIMAPILNDVSASLNGNSYVGKVDIEKFQGLAQKFKVQSIPTLILFKNGKEINRFVGIKSKDYLLKEMAKAE</sequence>
<proteinExistence type="inferred from homology"/>
<dbReference type="InterPro" id="IPR005746">
    <property type="entry name" value="Thioredoxin"/>
</dbReference>
<dbReference type="PATRIC" id="fig|1409788.3.peg.4192"/>
<dbReference type="InterPro" id="IPR017937">
    <property type="entry name" value="Thioredoxin_CS"/>
</dbReference>
<evidence type="ECO:0000259" key="7">
    <source>
        <dbReference type="PROSITE" id="PS51352"/>
    </source>
</evidence>
<keyword evidence="4" id="KW-1015">Disulfide bond</keyword>
<dbReference type="Gene3D" id="3.40.30.10">
    <property type="entry name" value="Glutaredoxin"/>
    <property type="match status" value="1"/>
</dbReference>
<dbReference type="FunFam" id="3.40.30.10:FF:000001">
    <property type="entry name" value="Thioredoxin"/>
    <property type="match status" value="1"/>
</dbReference>
<dbReference type="GO" id="GO:0045454">
    <property type="term" value="P:cell redox homeostasis"/>
    <property type="evidence" value="ECO:0007669"/>
    <property type="project" value="TreeGrafter"/>
</dbReference>
<dbReference type="EMBL" id="LGIA01000201">
    <property type="protein sequence ID" value="KOH43069.1"/>
    <property type="molecule type" value="Genomic_DNA"/>
</dbReference>
<protein>
    <recommendedName>
        <fullName evidence="6">Thioredoxin</fullName>
    </recommendedName>
</protein>
<evidence type="ECO:0000256" key="6">
    <source>
        <dbReference type="NCBIfam" id="TIGR01068"/>
    </source>
</evidence>
<organism evidence="8 9">
    <name type="scientific">Sunxiuqinia dokdonensis</name>
    <dbReference type="NCBI Taxonomy" id="1409788"/>
    <lineage>
        <taxon>Bacteria</taxon>
        <taxon>Pseudomonadati</taxon>
        <taxon>Bacteroidota</taxon>
        <taxon>Bacteroidia</taxon>
        <taxon>Marinilabiliales</taxon>
        <taxon>Prolixibacteraceae</taxon>
        <taxon>Sunxiuqinia</taxon>
    </lineage>
</organism>
<keyword evidence="2" id="KW-0813">Transport</keyword>
<evidence type="ECO:0000313" key="8">
    <source>
        <dbReference type="EMBL" id="KOH43069.1"/>
    </source>
</evidence>
<dbReference type="Proteomes" id="UP000036958">
    <property type="component" value="Unassembled WGS sequence"/>
</dbReference>
<dbReference type="GO" id="GO:0005829">
    <property type="term" value="C:cytosol"/>
    <property type="evidence" value="ECO:0007669"/>
    <property type="project" value="TreeGrafter"/>
</dbReference>
<keyword evidence="5" id="KW-0676">Redox-active center</keyword>
<dbReference type="GO" id="GO:0015035">
    <property type="term" value="F:protein-disulfide reductase activity"/>
    <property type="evidence" value="ECO:0007669"/>
    <property type="project" value="UniProtKB-UniRule"/>
</dbReference>
<gene>
    <name evidence="8" type="ORF">NC99_41030</name>
</gene>
<dbReference type="NCBIfam" id="TIGR01068">
    <property type="entry name" value="thioredoxin"/>
    <property type="match status" value="1"/>
</dbReference>
<feature type="domain" description="Thioredoxin" evidence="7">
    <location>
        <begin position="31"/>
        <end position="140"/>
    </location>
</feature>
<dbReference type="STRING" id="1409788.NC99_41030"/>
<dbReference type="AlphaFoldDB" id="A0A0L8V3S3"/>
<comment type="similarity">
    <text evidence="1">Belongs to the thioredoxin family.</text>
</comment>
<accession>A0A0L8V3S3</accession>
<evidence type="ECO:0000256" key="5">
    <source>
        <dbReference type="ARBA" id="ARBA00023284"/>
    </source>
</evidence>
<dbReference type="InterPro" id="IPR013766">
    <property type="entry name" value="Thioredoxin_domain"/>
</dbReference>
<dbReference type="PANTHER" id="PTHR45663">
    <property type="entry name" value="GEO12009P1"/>
    <property type="match status" value="1"/>
</dbReference>